<protein>
    <submittedName>
        <fullName evidence="2">Methyltransferase domain-containing protein</fullName>
    </submittedName>
</protein>
<dbReference type="AlphaFoldDB" id="A0A928VWU7"/>
<proteinExistence type="predicted"/>
<dbReference type="GO" id="GO:0008757">
    <property type="term" value="F:S-adenosylmethionine-dependent methyltransferase activity"/>
    <property type="evidence" value="ECO:0007669"/>
    <property type="project" value="InterPro"/>
</dbReference>
<dbReference type="GO" id="GO:0032259">
    <property type="term" value="P:methylation"/>
    <property type="evidence" value="ECO:0007669"/>
    <property type="project" value="UniProtKB-KW"/>
</dbReference>
<dbReference type="EMBL" id="JADEXN010000027">
    <property type="protein sequence ID" value="MBE9039721.1"/>
    <property type="molecule type" value="Genomic_DNA"/>
</dbReference>
<dbReference type="Proteomes" id="UP000621799">
    <property type="component" value="Unassembled WGS sequence"/>
</dbReference>
<dbReference type="InterPro" id="IPR029063">
    <property type="entry name" value="SAM-dependent_MTases_sf"/>
</dbReference>
<accession>A0A928VWU7</accession>
<name>A0A928VWU7_9CYAN</name>
<sequence>MKSQLETFNLRRFDFCDFGCSNGSSIRFGMNVLKGRHGFGVDIDAKKVKATQSKGYEAIQSNFCNLSLPDKCVKFTILSHVLEHLPTLDKAEKAIQNAVRISQDFVFIRGPYFDADDYLKSLGLKFYWSDWSGHPLHFSIEHMLQCLEFLKIENYEIYGRNLVENSNHTVIHPISSLKNQHHWNSEQHDRKQFLKFNRSIYQEFFCVIWLSDRAKVDYARSLSNKFLICKKGFLFPILI</sequence>
<comment type="caution">
    <text evidence="2">The sequence shown here is derived from an EMBL/GenBank/DDBJ whole genome shotgun (WGS) entry which is preliminary data.</text>
</comment>
<organism evidence="2 3">
    <name type="scientific">Zarconia navalis LEGE 11467</name>
    <dbReference type="NCBI Taxonomy" id="1828826"/>
    <lineage>
        <taxon>Bacteria</taxon>
        <taxon>Bacillati</taxon>
        <taxon>Cyanobacteriota</taxon>
        <taxon>Cyanophyceae</taxon>
        <taxon>Oscillatoriophycideae</taxon>
        <taxon>Oscillatoriales</taxon>
        <taxon>Oscillatoriales incertae sedis</taxon>
        <taxon>Zarconia</taxon>
        <taxon>Zarconia navalis</taxon>
    </lineage>
</organism>
<evidence type="ECO:0000313" key="2">
    <source>
        <dbReference type="EMBL" id="MBE9039721.1"/>
    </source>
</evidence>
<feature type="domain" description="Methyltransferase type 11" evidence="1">
    <location>
        <begin position="17"/>
        <end position="101"/>
    </location>
</feature>
<gene>
    <name evidence="2" type="ORF">IQ235_02790</name>
</gene>
<keyword evidence="2" id="KW-0489">Methyltransferase</keyword>
<evidence type="ECO:0000313" key="3">
    <source>
        <dbReference type="Proteomes" id="UP000621799"/>
    </source>
</evidence>
<dbReference type="Pfam" id="PF08241">
    <property type="entry name" value="Methyltransf_11"/>
    <property type="match status" value="1"/>
</dbReference>
<dbReference type="InterPro" id="IPR013216">
    <property type="entry name" value="Methyltransf_11"/>
</dbReference>
<keyword evidence="2" id="KW-0808">Transferase</keyword>
<dbReference type="SUPFAM" id="SSF53335">
    <property type="entry name" value="S-adenosyl-L-methionine-dependent methyltransferases"/>
    <property type="match status" value="1"/>
</dbReference>
<dbReference type="Gene3D" id="3.40.50.150">
    <property type="entry name" value="Vaccinia Virus protein VP39"/>
    <property type="match status" value="1"/>
</dbReference>
<evidence type="ECO:0000259" key="1">
    <source>
        <dbReference type="Pfam" id="PF08241"/>
    </source>
</evidence>
<keyword evidence="3" id="KW-1185">Reference proteome</keyword>
<reference evidence="2" key="1">
    <citation type="submission" date="2020-10" db="EMBL/GenBank/DDBJ databases">
        <authorList>
            <person name="Castelo-Branco R."/>
            <person name="Eusebio N."/>
            <person name="Adriana R."/>
            <person name="Vieira A."/>
            <person name="Brugerolle De Fraissinette N."/>
            <person name="Rezende De Castro R."/>
            <person name="Schneider M.P."/>
            <person name="Vasconcelos V."/>
            <person name="Leao P.N."/>
        </authorList>
    </citation>
    <scope>NUCLEOTIDE SEQUENCE</scope>
    <source>
        <strain evidence="2">LEGE 11467</strain>
    </source>
</reference>